<dbReference type="AlphaFoldDB" id="A0A1M4SCK6"/>
<dbReference type="OrthoDB" id="1524637at2"/>
<proteinExistence type="predicted"/>
<dbReference type="EMBL" id="FQTV01000001">
    <property type="protein sequence ID" value="SHE29767.1"/>
    <property type="molecule type" value="Genomic_DNA"/>
</dbReference>
<evidence type="ECO:0008006" key="3">
    <source>
        <dbReference type="Google" id="ProtNLM"/>
    </source>
</evidence>
<reference evidence="1 2" key="1">
    <citation type="submission" date="2016-11" db="EMBL/GenBank/DDBJ databases">
        <authorList>
            <person name="Jaros S."/>
            <person name="Januszkiewicz K."/>
            <person name="Wedrychowicz H."/>
        </authorList>
    </citation>
    <scope>NUCLEOTIDE SEQUENCE [LARGE SCALE GENOMIC DNA]</scope>
    <source>
        <strain evidence="1 2">DSM 26991</strain>
    </source>
</reference>
<name>A0A1M4SCK6_9BACE</name>
<gene>
    <name evidence="1" type="ORF">SAMN05444405_10159</name>
</gene>
<evidence type="ECO:0000313" key="1">
    <source>
        <dbReference type="EMBL" id="SHE29767.1"/>
    </source>
</evidence>
<organism evidence="1 2">
    <name type="scientific">Bacteroides luti</name>
    <dbReference type="NCBI Taxonomy" id="1297750"/>
    <lineage>
        <taxon>Bacteria</taxon>
        <taxon>Pseudomonadati</taxon>
        <taxon>Bacteroidota</taxon>
        <taxon>Bacteroidia</taxon>
        <taxon>Bacteroidales</taxon>
        <taxon>Bacteroidaceae</taxon>
        <taxon>Bacteroides</taxon>
    </lineage>
</organism>
<protein>
    <recommendedName>
        <fullName evidence="3">Nitrogen regulatory protein P-II family</fullName>
    </recommendedName>
</protein>
<keyword evidence="2" id="KW-1185">Reference proteome</keyword>
<sequence>MKLLVVTSLVECAESVAEMLTHAGVKVFSRTETTGFKEGHRPNMLDNWYGSSNGKFNAMFFFAFTSEESANKMLQAIRDCNIEKKNRFPVRGFILPVESSTYMDGEALPY</sequence>
<accession>A0A1M4SCK6</accession>
<dbReference type="Proteomes" id="UP000184509">
    <property type="component" value="Unassembled WGS sequence"/>
</dbReference>
<dbReference type="RefSeq" id="WP_073398518.1">
    <property type="nucleotide sequence ID" value="NZ_FQTV01000001.1"/>
</dbReference>
<dbReference type="STRING" id="1297750.SAMN05444405_10159"/>
<evidence type="ECO:0000313" key="2">
    <source>
        <dbReference type="Proteomes" id="UP000184509"/>
    </source>
</evidence>